<evidence type="ECO:0000259" key="2">
    <source>
        <dbReference type="Pfam" id="PF08708"/>
    </source>
</evidence>
<gene>
    <name evidence="3" type="ORF">AAQM_2308</name>
</gene>
<dbReference type="KEGG" id="aaqi:AAQM_2308"/>
<protein>
    <recommendedName>
        <fullName evidence="2">Primase C-terminal 1 domain-containing protein</fullName>
    </recommendedName>
</protein>
<dbReference type="AlphaFoldDB" id="A0AAE7E2I7"/>
<evidence type="ECO:0000256" key="1">
    <source>
        <dbReference type="SAM" id="Coils"/>
    </source>
</evidence>
<organism evidence="3 4">
    <name type="scientific">Arcobacter aquimarinus</name>
    <dbReference type="NCBI Taxonomy" id="1315211"/>
    <lineage>
        <taxon>Bacteria</taxon>
        <taxon>Pseudomonadati</taxon>
        <taxon>Campylobacterota</taxon>
        <taxon>Epsilonproteobacteria</taxon>
        <taxon>Campylobacterales</taxon>
        <taxon>Arcobacteraceae</taxon>
        <taxon>Arcobacter</taxon>
    </lineage>
</organism>
<dbReference type="InterPro" id="IPR014820">
    <property type="entry name" value="PriCT_1"/>
</dbReference>
<keyword evidence="1" id="KW-0175">Coiled coil</keyword>
<feature type="coiled-coil region" evidence="1">
    <location>
        <begin position="310"/>
        <end position="349"/>
    </location>
</feature>
<name>A0AAE7E2I7_9BACT</name>
<dbReference type="InterPro" id="IPR004322">
    <property type="entry name" value="Plasmid_replicase_bac"/>
</dbReference>
<sequence>MTTLQKYKTKNEELKELLIKNLPTKIKGGNEKHLSNIYEYQTVKALDKCKFINFNSYKQISFMVFDIDKYEDKTAKEYFKNINGFYEYISEKIGLEPTYILETQKGFHFAYHLKNHIFTNQNKPLNYLLSIKQAITELLKCDSIASNRLYGIWRNPLLHPCYYSQQINYELKDFKELLSKIDYKNHSIRLNVKINEEELIEGQRNTTLFKYAMRFAKNQKSISQNDILNYLIDINESKQVNLLNSELKQISNSVFKYWKNGKIRYGAIATKKDINEGIMNFSKMKNLSKEEYELEIKRRRKEAAIRTVNIRDKEKNKKQLLEAKKDYEIKKQEENQKKVLDIVLELQNQNKKINFSEIGRLCGLDRKTVKKYYLT</sequence>
<feature type="domain" description="Primase C-terminal 1" evidence="2">
    <location>
        <begin position="199"/>
        <end position="257"/>
    </location>
</feature>
<dbReference type="RefSeq" id="WP_129094047.1">
    <property type="nucleotide sequence ID" value="NZ_CBCSAE010000006.1"/>
</dbReference>
<keyword evidence="4" id="KW-1185">Reference proteome</keyword>
<dbReference type="Pfam" id="PF03090">
    <property type="entry name" value="Replicase"/>
    <property type="match status" value="1"/>
</dbReference>
<dbReference type="Pfam" id="PF08708">
    <property type="entry name" value="PriCT_1"/>
    <property type="match status" value="1"/>
</dbReference>
<evidence type="ECO:0000313" key="3">
    <source>
        <dbReference type="EMBL" id="QKE27007.1"/>
    </source>
</evidence>
<dbReference type="EMBL" id="CP030944">
    <property type="protein sequence ID" value="QKE27007.1"/>
    <property type="molecule type" value="Genomic_DNA"/>
</dbReference>
<reference evidence="3 4" key="1">
    <citation type="submission" date="2018-07" db="EMBL/GenBank/DDBJ databases">
        <title>Identification of phenol metabolism pathways in Arcobacter.</title>
        <authorList>
            <person name="Miller W.G."/>
            <person name="Yee E."/>
            <person name="Bono J.L."/>
        </authorList>
    </citation>
    <scope>NUCLEOTIDE SEQUENCE [LARGE SCALE GENOMIC DNA]</scope>
    <source>
        <strain evidence="3 4">W63</strain>
    </source>
</reference>
<proteinExistence type="predicted"/>
<accession>A0AAE7E2I7</accession>
<evidence type="ECO:0000313" key="4">
    <source>
        <dbReference type="Proteomes" id="UP000502065"/>
    </source>
</evidence>
<dbReference type="Proteomes" id="UP000502065">
    <property type="component" value="Chromosome"/>
</dbReference>